<evidence type="ECO:0000256" key="3">
    <source>
        <dbReference type="ARBA" id="ARBA00022737"/>
    </source>
</evidence>
<evidence type="ECO:0000256" key="5">
    <source>
        <dbReference type="ARBA" id="ARBA00022833"/>
    </source>
</evidence>
<dbReference type="InterPro" id="IPR050636">
    <property type="entry name" value="C2H2-ZF_domain-containing"/>
</dbReference>
<keyword evidence="8" id="KW-0539">Nucleus</keyword>
<keyword evidence="4 9" id="KW-0863">Zinc-finger</keyword>
<dbReference type="Gene3D" id="3.30.160.60">
    <property type="entry name" value="Classic Zinc Finger"/>
    <property type="match status" value="4"/>
</dbReference>
<name>A0A1B6F6Q2_9HEMI</name>
<proteinExistence type="predicted"/>
<keyword evidence="6" id="KW-0805">Transcription regulation</keyword>
<dbReference type="EMBL" id="GECZ01023857">
    <property type="protein sequence ID" value="JAS45912.1"/>
    <property type="molecule type" value="Transcribed_RNA"/>
</dbReference>
<dbReference type="PROSITE" id="PS00028">
    <property type="entry name" value="ZINC_FINGER_C2H2_1"/>
    <property type="match status" value="6"/>
</dbReference>
<gene>
    <name evidence="12" type="ORF">g.14332</name>
</gene>
<evidence type="ECO:0000256" key="9">
    <source>
        <dbReference type="PROSITE-ProRule" id="PRU00042"/>
    </source>
</evidence>
<evidence type="ECO:0000256" key="1">
    <source>
        <dbReference type="ARBA" id="ARBA00004123"/>
    </source>
</evidence>
<keyword evidence="5" id="KW-0862">Zinc</keyword>
<evidence type="ECO:0000256" key="8">
    <source>
        <dbReference type="ARBA" id="ARBA00023242"/>
    </source>
</evidence>
<accession>A0A1B6F6Q2</accession>
<dbReference type="GO" id="GO:0008270">
    <property type="term" value="F:zinc ion binding"/>
    <property type="evidence" value="ECO:0007669"/>
    <property type="project" value="UniProtKB-KW"/>
</dbReference>
<feature type="domain" description="C2H2-type" evidence="11">
    <location>
        <begin position="209"/>
        <end position="236"/>
    </location>
</feature>
<evidence type="ECO:0000256" key="7">
    <source>
        <dbReference type="ARBA" id="ARBA00023163"/>
    </source>
</evidence>
<dbReference type="Pfam" id="PF00096">
    <property type="entry name" value="zf-C2H2"/>
    <property type="match status" value="3"/>
</dbReference>
<dbReference type="InterPro" id="IPR013087">
    <property type="entry name" value="Znf_C2H2_type"/>
</dbReference>
<dbReference type="InterPro" id="IPR036236">
    <property type="entry name" value="Znf_C2H2_sf"/>
</dbReference>
<dbReference type="PROSITE" id="PS50157">
    <property type="entry name" value="ZINC_FINGER_C2H2_2"/>
    <property type="match status" value="5"/>
</dbReference>
<dbReference type="GO" id="GO:0005634">
    <property type="term" value="C:nucleus"/>
    <property type="evidence" value="ECO:0007669"/>
    <property type="project" value="UniProtKB-SubCell"/>
</dbReference>
<protein>
    <recommendedName>
        <fullName evidence="11">C2H2-type domain-containing protein</fullName>
    </recommendedName>
</protein>
<feature type="domain" description="C2H2-type" evidence="11">
    <location>
        <begin position="301"/>
        <end position="325"/>
    </location>
</feature>
<dbReference type="SUPFAM" id="SSF57667">
    <property type="entry name" value="beta-beta-alpha zinc fingers"/>
    <property type="match status" value="3"/>
</dbReference>
<feature type="region of interest" description="Disordered" evidence="10">
    <location>
        <begin position="1"/>
        <end position="22"/>
    </location>
</feature>
<dbReference type="PANTHER" id="PTHR47772">
    <property type="entry name" value="ZINC FINGER PROTEIN 200"/>
    <property type="match status" value="1"/>
</dbReference>
<feature type="domain" description="C2H2-type" evidence="11">
    <location>
        <begin position="246"/>
        <end position="273"/>
    </location>
</feature>
<sequence>MDYSSKVKGQQDANNQFPSGLQDHRISLSGAKVRAFSLDLELCNLKRAYGVSLGDHESSLYPEVDSKKSENEEEAQKIKDEESANSEDEEEQEIDWADDHHPLEFCESQIEDESEVTSSQRSENEYKCSYCLFFGTKTQLQIHNADCHPELLEKTHWCQHCQLNFENDASFKLHETQEHIHPCALCKRNFKKQRFLLAHLPVHSKEKCFKCPTCKKEFPTQRYLVRHMVRHEKKAEVRKEVEKRSFKCTLCQKIFMKRESLAKHMRIHCRESLKCSQCDFSCEKKVILKMHVLTHEGNRKYKCARCDFSFKQIGHLKRHIARFNH</sequence>
<evidence type="ECO:0000259" key="11">
    <source>
        <dbReference type="PROSITE" id="PS50157"/>
    </source>
</evidence>
<dbReference type="PANTHER" id="PTHR47772:SF13">
    <property type="entry name" value="GASTRULA ZINC FINGER PROTEIN XLCGF49.1-LIKE-RELATED"/>
    <property type="match status" value="1"/>
</dbReference>
<feature type="compositionally biased region" description="Acidic residues" evidence="10">
    <location>
        <begin position="83"/>
        <end position="96"/>
    </location>
</feature>
<comment type="subcellular location">
    <subcellularLocation>
        <location evidence="1">Nucleus</location>
    </subcellularLocation>
</comment>
<reference evidence="12" key="1">
    <citation type="submission" date="2015-11" db="EMBL/GenBank/DDBJ databases">
        <title>De novo transcriptome assembly of four potential Pierce s Disease insect vectors from Arizona vineyards.</title>
        <authorList>
            <person name="Tassone E.E."/>
        </authorList>
    </citation>
    <scope>NUCLEOTIDE SEQUENCE</scope>
</reference>
<feature type="compositionally biased region" description="Basic and acidic residues" evidence="10">
    <location>
        <begin position="59"/>
        <end position="82"/>
    </location>
</feature>
<organism evidence="12">
    <name type="scientific">Cuerna arida</name>
    <dbReference type="NCBI Taxonomy" id="1464854"/>
    <lineage>
        <taxon>Eukaryota</taxon>
        <taxon>Metazoa</taxon>
        <taxon>Ecdysozoa</taxon>
        <taxon>Arthropoda</taxon>
        <taxon>Hexapoda</taxon>
        <taxon>Insecta</taxon>
        <taxon>Pterygota</taxon>
        <taxon>Neoptera</taxon>
        <taxon>Paraneoptera</taxon>
        <taxon>Hemiptera</taxon>
        <taxon>Auchenorrhyncha</taxon>
        <taxon>Membracoidea</taxon>
        <taxon>Cicadellidae</taxon>
        <taxon>Cicadellinae</taxon>
        <taxon>Proconiini</taxon>
        <taxon>Cuerna</taxon>
    </lineage>
</organism>
<dbReference type="SMART" id="SM00355">
    <property type="entry name" value="ZnF_C2H2"/>
    <property type="match status" value="7"/>
</dbReference>
<evidence type="ECO:0000256" key="2">
    <source>
        <dbReference type="ARBA" id="ARBA00022723"/>
    </source>
</evidence>
<dbReference type="FunFam" id="3.30.160.60:FF:000100">
    <property type="entry name" value="Zinc finger 45-like"/>
    <property type="match status" value="1"/>
</dbReference>
<feature type="compositionally biased region" description="Polar residues" evidence="10">
    <location>
        <begin position="7"/>
        <end position="19"/>
    </location>
</feature>
<keyword evidence="2" id="KW-0479">Metal-binding</keyword>
<keyword evidence="3" id="KW-0677">Repeat</keyword>
<keyword evidence="7" id="KW-0804">Transcription</keyword>
<dbReference type="AlphaFoldDB" id="A0A1B6F6Q2"/>
<feature type="region of interest" description="Disordered" evidence="10">
    <location>
        <begin position="59"/>
        <end position="98"/>
    </location>
</feature>
<evidence type="ECO:0000256" key="4">
    <source>
        <dbReference type="ARBA" id="ARBA00022771"/>
    </source>
</evidence>
<evidence type="ECO:0000256" key="6">
    <source>
        <dbReference type="ARBA" id="ARBA00023015"/>
    </source>
</evidence>
<feature type="domain" description="C2H2-type" evidence="11">
    <location>
        <begin position="181"/>
        <end position="208"/>
    </location>
</feature>
<evidence type="ECO:0000256" key="10">
    <source>
        <dbReference type="SAM" id="MobiDB-lite"/>
    </source>
</evidence>
<evidence type="ECO:0000313" key="12">
    <source>
        <dbReference type="EMBL" id="JAS45912.1"/>
    </source>
</evidence>
<feature type="domain" description="C2H2-type" evidence="11">
    <location>
        <begin position="273"/>
        <end position="300"/>
    </location>
</feature>